<protein>
    <submittedName>
        <fullName evidence="3">Putative crustin-like antimicrobial peptide 7</fullName>
    </submittedName>
</protein>
<dbReference type="Pfam" id="PF00095">
    <property type="entry name" value="WAP"/>
    <property type="match status" value="1"/>
</dbReference>
<evidence type="ECO:0000256" key="1">
    <source>
        <dbReference type="SAM" id="SignalP"/>
    </source>
</evidence>
<gene>
    <name evidence="3" type="primary">crustin-L7</name>
    <name evidence="3" type="ORF">Hamer_G006269</name>
</gene>
<evidence type="ECO:0000313" key="3">
    <source>
        <dbReference type="EMBL" id="KAG7158892.1"/>
    </source>
</evidence>
<dbReference type="AlphaFoldDB" id="A0A8J5JIW9"/>
<proteinExistence type="predicted"/>
<dbReference type="InterPro" id="IPR008197">
    <property type="entry name" value="WAP_dom"/>
</dbReference>
<dbReference type="Proteomes" id="UP000747542">
    <property type="component" value="Unassembled WGS sequence"/>
</dbReference>
<evidence type="ECO:0000313" key="4">
    <source>
        <dbReference type="Proteomes" id="UP000747542"/>
    </source>
</evidence>
<feature type="domain" description="WAP" evidence="2">
    <location>
        <begin position="70"/>
        <end position="123"/>
    </location>
</feature>
<dbReference type="EMBL" id="JAHLQT010034244">
    <property type="protein sequence ID" value="KAG7158892.1"/>
    <property type="molecule type" value="Genomic_DNA"/>
</dbReference>
<dbReference type="GO" id="GO:0030414">
    <property type="term" value="F:peptidase inhibitor activity"/>
    <property type="evidence" value="ECO:0007669"/>
    <property type="project" value="InterPro"/>
</dbReference>
<feature type="chain" id="PRO_5035250920" evidence="1">
    <location>
        <begin position="16"/>
        <end position="132"/>
    </location>
</feature>
<dbReference type="SUPFAM" id="SSF57256">
    <property type="entry name" value="Elafin-like"/>
    <property type="match status" value="1"/>
</dbReference>
<dbReference type="GO" id="GO:0005576">
    <property type="term" value="C:extracellular region"/>
    <property type="evidence" value="ECO:0007669"/>
    <property type="project" value="InterPro"/>
</dbReference>
<sequence>MMKLVLLCVLGVALGQTDTRHFNLGSLVGSVASNIGAGVGINPGVIGGGNLPIGASCRYHCRGVNGYYCCDDKPGYCPPVRPDCPPTRVFAGPQICINDSQCGGSDKCCYDTCLQESVCKPIEGAFFGPGRR</sequence>
<comment type="caution">
    <text evidence="3">The sequence shown here is derived from an EMBL/GenBank/DDBJ whole genome shotgun (WGS) entry which is preliminary data.</text>
</comment>
<dbReference type="InterPro" id="IPR036645">
    <property type="entry name" value="Elafin-like_sf"/>
</dbReference>
<name>A0A8J5JIW9_HOMAM</name>
<reference evidence="3" key="1">
    <citation type="journal article" date="2021" name="Sci. Adv.">
        <title>The American lobster genome reveals insights on longevity, neural, and immune adaptations.</title>
        <authorList>
            <person name="Polinski J.M."/>
            <person name="Zimin A.V."/>
            <person name="Clark K.F."/>
            <person name="Kohn A.B."/>
            <person name="Sadowski N."/>
            <person name="Timp W."/>
            <person name="Ptitsyn A."/>
            <person name="Khanna P."/>
            <person name="Romanova D.Y."/>
            <person name="Williams P."/>
            <person name="Greenwood S.J."/>
            <person name="Moroz L.L."/>
            <person name="Walt D.R."/>
            <person name="Bodnar A.G."/>
        </authorList>
    </citation>
    <scope>NUCLEOTIDE SEQUENCE</scope>
    <source>
        <strain evidence="3">GMGI-L3</strain>
    </source>
</reference>
<keyword evidence="1" id="KW-0732">Signal</keyword>
<feature type="signal peptide" evidence="1">
    <location>
        <begin position="1"/>
        <end position="15"/>
    </location>
</feature>
<organism evidence="3 4">
    <name type="scientific">Homarus americanus</name>
    <name type="common">American lobster</name>
    <dbReference type="NCBI Taxonomy" id="6706"/>
    <lineage>
        <taxon>Eukaryota</taxon>
        <taxon>Metazoa</taxon>
        <taxon>Ecdysozoa</taxon>
        <taxon>Arthropoda</taxon>
        <taxon>Crustacea</taxon>
        <taxon>Multicrustacea</taxon>
        <taxon>Malacostraca</taxon>
        <taxon>Eumalacostraca</taxon>
        <taxon>Eucarida</taxon>
        <taxon>Decapoda</taxon>
        <taxon>Pleocyemata</taxon>
        <taxon>Astacidea</taxon>
        <taxon>Nephropoidea</taxon>
        <taxon>Nephropidae</taxon>
        <taxon>Homarus</taxon>
    </lineage>
</organism>
<dbReference type="PROSITE" id="PS51390">
    <property type="entry name" value="WAP"/>
    <property type="match status" value="1"/>
</dbReference>
<accession>A0A8J5JIW9</accession>
<keyword evidence="4" id="KW-1185">Reference proteome</keyword>
<evidence type="ECO:0000259" key="2">
    <source>
        <dbReference type="PROSITE" id="PS51390"/>
    </source>
</evidence>
<dbReference type="Gene3D" id="4.10.75.10">
    <property type="entry name" value="Elafin-like"/>
    <property type="match status" value="1"/>
</dbReference>